<keyword evidence="4" id="KW-0804">Transcription</keyword>
<dbReference type="GeneID" id="108566919"/>
<evidence type="ECO:0000313" key="8">
    <source>
        <dbReference type="RefSeq" id="XP_017782542.1"/>
    </source>
</evidence>
<reference evidence="8" key="1">
    <citation type="submission" date="2025-08" db="UniProtKB">
        <authorList>
            <consortium name="RefSeq"/>
        </authorList>
    </citation>
    <scope>IDENTIFICATION</scope>
    <source>
        <tissue evidence="8">Whole Larva</tissue>
    </source>
</reference>
<keyword evidence="7" id="KW-1185">Reference proteome</keyword>
<accession>A0ABM1N6U2</accession>
<evidence type="ECO:0000313" key="7">
    <source>
        <dbReference type="Proteomes" id="UP000695000"/>
    </source>
</evidence>
<evidence type="ECO:0000256" key="2">
    <source>
        <dbReference type="ARBA" id="ARBA00016807"/>
    </source>
</evidence>
<comment type="function">
    <text evidence="5">Involved in transvection phenomena (= synapsis-dependent gene expression), where the synaptic pairing of chromosomes carrying genes with which zeste interacts influences the expression of these genes. Zeste binds to DNA and stimulates transcription from a nearby promoter.</text>
</comment>
<sequence length="367" mass="42888">MDIDRPKRDRSANFSNEDTQLLVNIIYNYANVIENKTTNAIIWHKKEDAWKRVTTEFNSRRPMKRTMKMLKIKYEGLKRALKKKSTMSQLEPLKNVKEKILAMKKIGYESMLQDRDNNKAQVAQTPEILKYKVTDEEKVFIDPFNKKSNIQAGNKIIKSKFNASENEFRINDSSLESWDMQTAANDNTTYKVETETDEGNADDSMDYIWDLRATTSANAKNVKQQNNVAVRLKCDSALSIPHSKELSDIELQIAIQDLRNNERNHYINEQDVLNKAQSLTNNKNRLSTSNFDFENEMNVQAIEILAKQRQLEFSILDNARREKEHSLTMIAKEKELEFAILENGRKEKEHAIRMRILQYKLQSIQQQ</sequence>
<evidence type="ECO:0000256" key="3">
    <source>
        <dbReference type="ARBA" id="ARBA00023015"/>
    </source>
</evidence>
<proteinExistence type="predicted"/>
<dbReference type="InterPro" id="IPR028002">
    <property type="entry name" value="Myb_DNA-bind_5"/>
</dbReference>
<name>A0ABM1N6U2_NICVS</name>
<evidence type="ECO:0000256" key="5">
    <source>
        <dbReference type="ARBA" id="ARBA00025466"/>
    </source>
</evidence>
<evidence type="ECO:0000256" key="1">
    <source>
        <dbReference type="ARBA" id="ARBA00011764"/>
    </source>
</evidence>
<dbReference type="RefSeq" id="XP_017782542.1">
    <property type="nucleotide sequence ID" value="XM_017927053.1"/>
</dbReference>
<evidence type="ECO:0000256" key="4">
    <source>
        <dbReference type="ARBA" id="ARBA00023163"/>
    </source>
</evidence>
<comment type="subunit">
    <text evidence="1">Self-associates forming complexes of several hundred monomers.</text>
</comment>
<keyword evidence="3" id="KW-0805">Transcription regulation</keyword>
<dbReference type="Proteomes" id="UP000695000">
    <property type="component" value="Unplaced"/>
</dbReference>
<feature type="domain" description="Myb/SANT-like DNA-binding" evidence="6">
    <location>
        <begin position="10"/>
        <end position="84"/>
    </location>
</feature>
<evidence type="ECO:0000259" key="6">
    <source>
        <dbReference type="Pfam" id="PF13873"/>
    </source>
</evidence>
<gene>
    <name evidence="8" type="primary">LOC108566919</name>
</gene>
<organism evidence="7 8">
    <name type="scientific">Nicrophorus vespilloides</name>
    <name type="common">Boreal carrion beetle</name>
    <dbReference type="NCBI Taxonomy" id="110193"/>
    <lineage>
        <taxon>Eukaryota</taxon>
        <taxon>Metazoa</taxon>
        <taxon>Ecdysozoa</taxon>
        <taxon>Arthropoda</taxon>
        <taxon>Hexapoda</taxon>
        <taxon>Insecta</taxon>
        <taxon>Pterygota</taxon>
        <taxon>Neoptera</taxon>
        <taxon>Endopterygota</taxon>
        <taxon>Coleoptera</taxon>
        <taxon>Polyphaga</taxon>
        <taxon>Staphyliniformia</taxon>
        <taxon>Silphidae</taxon>
        <taxon>Nicrophorinae</taxon>
        <taxon>Nicrophorus</taxon>
    </lineage>
</organism>
<protein>
    <recommendedName>
        <fullName evidence="2">Regulatory protein zeste</fullName>
    </recommendedName>
</protein>
<dbReference type="Pfam" id="PF13873">
    <property type="entry name" value="Myb_DNA-bind_5"/>
    <property type="match status" value="1"/>
</dbReference>